<dbReference type="InterPro" id="IPR014284">
    <property type="entry name" value="RNA_pol_sigma-70_dom"/>
</dbReference>
<keyword evidence="6" id="KW-1185">Reference proteome</keyword>
<dbReference type="InterPro" id="IPR039425">
    <property type="entry name" value="RNA_pol_sigma-70-like"/>
</dbReference>
<keyword evidence="1" id="KW-0805">Transcription regulation</keyword>
<reference evidence="6" key="1">
    <citation type="submission" date="2016-10" db="EMBL/GenBank/DDBJ databases">
        <authorList>
            <person name="Varghese N."/>
            <person name="Submissions S."/>
        </authorList>
    </citation>
    <scope>NUCLEOTIDE SEQUENCE [LARGE SCALE GENOMIC DNA]</scope>
    <source>
        <strain evidence="6">DSM 26348</strain>
    </source>
</reference>
<dbReference type="OrthoDB" id="257668at2"/>
<evidence type="ECO:0000313" key="5">
    <source>
        <dbReference type="EMBL" id="SFI56652.1"/>
    </source>
</evidence>
<dbReference type="EMBL" id="FOQD01000010">
    <property type="protein sequence ID" value="SFI56652.1"/>
    <property type="molecule type" value="Genomic_DNA"/>
</dbReference>
<keyword evidence="2" id="KW-0731">Sigma factor</keyword>
<dbReference type="RefSeq" id="WP_092051173.1">
    <property type="nucleotide sequence ID" value="NZ_FOQD01000010.1"/>
</dbReference>
<evidence type="ECO:0000313" key="6">
    <source>
        <dbReference type="Proteomes" id="UP000199518"/>
    </source>
</evidence>
<dbReference type="PANTHER" id="PTHR43133">
    <property type="entry name" value="RNA POLYMERASE ECF-TYPE SIGMA FACTO"/>
    <property type="match status" value="1"/>
</dbReference>
<protein>
    <submittedName>
        <fullName evidence="5">RNA polymerase sigma-70 factor, ECF subfamily</fullName>
    </submittedName>
</protein>
<dbReference type="InterPro" id="IPR007627">
    <property type="entry name" value="RNA_pol_sigma70_r2"/>
</dbReference>
<organism evidence="5 6">
    <name type="scientific">Planctomicrobium piriforme</name>
    <dbReference type="NCBI Taxonomy" id="1576369"/>
    <lineage>
        <taxon>Bacteria</taxon>
        <taxon>Pseudomonadati</taxon>
        <taxon>Planctomycetota</taxon>
        <taxon>Planctomycetia</taxon>
        <taxon>Planctomycetales</taxon>
        <taxon>Planctomycetaceae</taxon>
        <taxon>Planctomicrobium</taxon>
    </lineage>
</organism>
<dbReference type="InterPro" id="IPR013325">
    <property type="entry name" value="RNA_pol_sigma_r2"/>
</dbReference>
<evidence type="ECO:0000256" key="2">
    <source>
        <dbReference type="ARBA" id="ARBA00023082"/>
    </source>
</evidence>
<dbReference type="Pfam" id="PF04542">
    <property type="entry name" value="Sigma70_r2"/>
    <property type="match status" value="1"/>
</dbReference>
<dbReference type="Proteomes" id="UP000199518">
    <property type="component" value="Unassembled WGS sequence"/>
</dbReference>
<dbReference type="GO" id="GO:0016987">
    <property type="term" value="F:sigma factor activity"/>
    <property type="evidence" value="ECO:0007669"/>
    <property type="project" value="UniProtKB-KW"/>
</dbReference>
<dbReference type="STRING" id="1576369.SAMN05421753_11096"/>
<accession>A0A1I3J8T7</accession>
<dbReference type="NCBIfam" id="TIGR02937">
    <property type="entry name" value="sigma70-ECF"/>
    <property type="match status" value="1"/>
</dbReference>
<keyword evidence="3" id="KW-0804">Transcription</keyword>
<gene>
    <name evidence="5" type="ORF">SAMN05421753_11096</name>
</gene>
<feature type="domain" description="RNA polymerase sigma-70 region 2" evidence="4">
    <location>
        <begin position="24"/>
        <end position="91"/>
    </location>
</feature>
<dbReference type="AlphaFoldDB" id="A0A1I3J8T7"/>
<evidence type="ECO:0000259" key="4">
    <source>
        <dbReference type="Pfam" id="PF04542"/>
    </source>
</evidence>
<name>A0A1I3J8T7_9PLAN</name>
<sequence>MSKDADRELVKRVRAGDQSAWQQLIAQYEGRLQAFVVSRLQDRTLAEDVVQETFLGFLTSLPNYNDATPVESFLFAIAAYKLTDVLRRDGRRPTLVSPATESSSGPAFADGRARRASSFARSRELQQKEESLLTDVLRSLIQTWKTSDDWERLKCLELLFVNGLPNKDAAARLQISEQAVANHKQFLVGKLKEAAKRNPHVTLDLDRLGAS</sequence>
<dbReference type="PANTHER" id="PTHR43133:SF62">
    <property type="entry name" value="RNA POLYMERASE SIGMA FACTOR SIGZ"/>
    <property type="match status" value="1"/>
</dbReference>
<dbReference type="Gene3D" id="1.10.1740.10">
    <property type="match status" value="1"/>
</dbReference>
<dbReference type="SUPFAM" id="SSF88946">
    <property type="entry name" value="Sigma2 domain of RNA polymerase sigma factors"/>
    <property type="match status" value="1"/>
</dbReference>
<evidence type="ECO:0000256" key="1">
    <source>
        <dbReference type="ARBA" id="ARBA00023015"/>
    </source>
</evidence>
<evidence type="ECO:0000256" key="3">
    <source>
        <dbReference type="ARBA" id="ARBA00023163"/>
    </source>
</evidence>
<proteinExistence type="predicted"/>
<dbReference type="GO" id="GO:0006352">
    <property type="term" value="P:DNA-templated transcription initiation"/>
    <property type="evidence" value="ECO:0007669"/>
    <property type="project" value="InterPro"/>
</dbReference>